<organism evidence="1 2">
    <name type="scientific">Rhizobium skierniewicense</name>
    <dbReference type="NCBI Taxonomy" id="984260"/>
    <lineage>
        <taxon>Bacteria</taxon>
        <taxon>Pseudomonadati</taxon>
        <taxon>Pseudomonadota</taxon>
        <taxon>Alphaproteobacteria</taxon>
        <taxon>Hyphomicrobiales</taxon>
        <taxon>Rhizobiaceae</taxon>
        <taxon>Rhizobium/Agrobacterium group</taxon>
        <taxon>Rhizobium</taxon>
    </lineage>
</organism>
<comment type="caution">
    <text evidence="1">The sequence shown here is derived from an EMBL/GenBank/DDBJ whole genome shotgun (WGS) entry which is preliminary data.</text>
</comment>
<sequence length="239" mass="26735">MAASRYIEDWVDEPTRNLLDELVYADLDSDKYAGHARLSGRAVAAHYLRKRSVPDRFHVVSAVEDFDNFAAGVIRELELNGALVRYSCIWPQRRVINEAKQREVSPIYQAFRQEEWLAPYQLLFAVSNIGTIARIKSCMVHTAIDEKMDNGDYLDILCGSCHESVPLRLAAALPESLSERCRIVSLAWDYTIDSDGFSVPGVGGNPAVRSGVGTGLNRENFIPDTVRNDFQLRASGLEI</sequence>
<dbReference type="RefSeq" id="WP_113169814.1">
    <property type="nucleotide sequence ID" value="NZ_JACIDV010000011.1"/>
</dbReference>
<proteinExistence type="predicted"/>
<gene>
    <name evidence="1" type="ORF">GGQ73_003632</name>
</gene>
<evidence type="ECO:0000313" key="1">
    <source>
        <dbReference type="EMBL" id="MBB3947664.1"/>
    </source>
</evidence>
<dbReference type="AlphaFoldDB" id="A0A7W6CAS9"/>
<reference evidence="1 2" key="1">
    <citation type="submission" date="2020-08" db="EMBL/GenBank/DDBJ databases">
        <title>Genomic Encyclopedia of Type Strains, Phase IV (KMG-IV): sequencing the most valuable type-strain genomes for metagenomic binning, comparative biology and taxonomic classification.</title>
        <authorList>
            <person name="Goeker M."/>
        </authorList>
    </citation>
    <scope>NUCLEOTIDE SEQUENCE [LARGE SCALE GENOMIC DNA]</scope>
    <source>
        <strain evidence="1 2">DSM 26438</strain>
    </source>
</reference>
<dbReference type="Proteomes" id="UP000565286">
    <property type="component" value="Unassembled WGS sequence"/>
</dbReference>
<dbReference type="EMBL" id="JACIDV010000011">
    <property type="protein sequence ID" value="MBB3947664.1"/>
    <property type="molecule type" value="Genomic_DNA"/>
</dbReference>
<name>A0A7W6CAS9_9HYPH</name>
<protein>
    <submittedName>
        <fullName evidence="1">Uncharacterized protein</fullName>
    </submittedName>
</protein>
<accession>A0A7W6CAS9</accession>
<keyword evidence="2" id="KW-1185">Reference proteome</keyword>
<evidence type="ECO:0000313" key="2">
    <source>
        <dbReference type="Proteomes" id="UP000565286"/>
    </source>
</evidence>